<evidence type="ECO:0000313" key="4">
    <source>
        <dbReference type="Proteomes" id="UP001595748"/>
    </source>
</evidence>
<organism evidence="3 4">
    <name type="scientific">Deinococcus antarcticus</name>
    <dbReference type="NCBI Taxonomy" id="1298767"/>
    <lineage>
        <taxon>Bacteria</taxon>
        <taxon>Thermotogati</taxon>
        <taxon>Deinococcota</taxon>
        <taxon>Deinococci</taxon>
        <taxon>Deinococcales</taxon>
        <taxon>Deinococcaceae</taxon>
        <taxon>Deinococcus</taxon>
    </lineage>
</organism>
<dbReference type="PROSITE" id="PS51257">
    <property type="entry name" value="PROKAR_LIPOPROTEIN"/>
    <property type="match status" value="1"/>
</dbReference>
<evidence type="ECO:0000256" key="2">
    <source>
        <dbReference type="SAM" id="SignalP"/>
    </source>
</evidence>
<keyword evidence="2" id="KW-0732">Signal</keyword>
<feature type="chain" id="PRO_5046123788" description="Copper amine oxidase-like N-terminal domain-containing protein" evidence="2">
    <location>
        <begin position="18"/>
        <end position="236"/>
    </location>
</feature>
<evidence type="ECO:0000256" key="1">
    <source>
        <dbReference type="SAM" id="MobiDB-lite"/>
    </source>
</evidence>
<name>A0ABV8A7F8_9DEIO</name>
<gene>
    <name evidence="3" type="ORF">ACFOPQ_10945</name>
</gene>
<evidence type="ECO:0008006" key="5">
    <source>
        <dbReference type="Google" id="ProtNLM"/>
    </source>
</evidence>
<comment type="caution">
    <text evidence="3">The sequence shown here is derived from an EMBL/GenBank/DDBJ whole genome shotgun (WGS) entry which is preliminary data.</text>
</comment>
<proteinExistence type="predicted"/>
<reference evidence="4" key="1">
    <citation type="journal article" date="2019" name="Int. J. Syst. Evol. Microbiol.">
        <title>The Global Catalogue of Microorganisms (GCM) 10K type strain sequencing project: providing services to taxonomists for standard genome sequencing and annotation.</title>
        <authorList>
            <consortium name="The Broad Institute Genomics Platform"/>
            <consortium name="The Broad Institute Genome Sequencing Center for Infectious Disease"/>
            <person name="Wu L."/>
            <person name="Ma J."/>
        </authorList>
    </citation>
    <scope>NUCLEOTIDE SEQUENCE [LARGE SCALE GENOMIC DNA]</scope>
    <source>
        <strain evidence="4">CCTCC AB 2013263</strain>
    </source>
</reference>
<dbReference type="RefSeq" id="WP_380078009.1">
    <property type="nucleotide sequence ID" value="NZ_JBHRZF010000134.1"/>
</dbReference>
<feature type="region of interest" description="Disordered" evidence="1">
    <location>
        <begin position="193"/>
        <end position="214"/>
    </location>
</feature>
<dbReference type="Proteomes" id="UP001595748">
    <property type="component" value="Unassembled WGS sequence"/>
</dbReference>
<evidence type="ECO:0000313" key="3">
    <source>
        <dbReference type="EMBL" id="MFC3861276.1"/>
    </source>
</evidence>
<dbReference type="EMBL" id="JBHRZF010000134">
    <property type="protein sequence ID" value="MFC3861276.1"/>
    <property type="molecule type" value="Genomic_DNA"/>
</dbReference>
<accession>A0ABV8A7F8</accession>
<sequence>MTRFLFPALLLATLACAAPRDPAYPEPVQVRFGNLYWVGAKTLLPRVVNGQVLAPPVEACDLLGLTCELNNENLKATRQVEPFTEQTFPVSRLYDEHLRMTPLAPLAKFAGQSVSWDGRNKLAVVSGGTGSLGWRYAFPSPATAQANTYLGPLRASQTRPNTGQPDVGQIVFAEAPLKNVTFYSKVTGGLRMTGEFTPSTPDNPNRGEPCNRENPKVCELPVPRDALWTLAYLSKP</sequence>
<keyword evidence="4" id="KW-1185">Reference proteome</keyword>
<feature type="signal peptide" evidence="2">
    <location>
        <begin position="1"/>
        <end position="17"/>
    </location>
</feature>
<protein>
    <recommendedName>
        <fullName evidence="5">Copper amine oxidase-like N-terminal domain-containing protein</fullName>
    </recommendedName>
</protein>